<gene>
    <name evidence="3" type="ORF">ACFQ11_29190</name>
</gene>
<evidence type="ECO:0000256" key="1">
    <source>
        <dbReference type="ARBA" id="ARBA00023125"/>
    </source>
</evidence>
<dbReference type="SMART" id="SM00422">
    <property type="entry name" value="HTH_MERR"/>
    <property type="match status" value="1"/>
</dbReference>
<dbReference type="PROSITE" id="PS50937">
    <property type="entry name" value="HTH_MERR_2"/>
    <property type="match status" value="1"/>
</dbReference>
<sequence>MDGRHMQIGEVADRTGLSLRTIRHYEDVGLALPTARSQGGFRLYTEDDVARLLVIKRMKPLDFTLEEMRDLLTILDELQSAGTDEGTRADLVKRLAVYRTLVEERCAKIRARLSDAEQFSAELSAELREHREHREHRA</sequence>
<dbReference type="SUPFAM" id="SSF46955">
    <property type="entry name" value="Putative DNA-binding domain"/>
    <property type="match status" value="1"/>
</dbReference>
<dbReference type="InterPro" id="IPR009061">
    <property type="entry name" value="DNA-bd_dom_put_sf"/>
</dbReference>
<keyword evidence="4" id="KW-1185">Reference proteome</keyword>
<proteinExistence type="predicted"/>
<accession>A0ABW3EXY8</accession>
<dbReference type="InterPro" id="IPR000551">
    <property type="entry name" value="MerR-type_HTH_dom"/>
</dbReference>
<feature type="domain" description="HTH merR-type" evidence="2">
    <location>
        <begin position="5"/>
        <end position="74"/>
    </location>
</feature>
<organism evidence="3 4">
    <name type="scientific">Actinomadura sediminis</name>
    <dbReference type="NCBI Taxonomy" id="1038904"/>
    <lineage>
        <taxon>Bacteria</taxon>
        <taxon>Bacillati</taxon>
        <taxon>Actinomycetota</taxon>
        <taxon>Actinomycetes</taxon>
        <taxon>Streptosporangiales</taxon>
        <taxon>Thermomonosporaceae</taxon>
        <taxon>Actinomadura</taxon>
    </lineage>
</organism>
<dbReference type="Proteomes" id="UP001596972">
    <property type="component" value="Unassembled WGS sequence"/>
</dbReference>
<evidence type="ECO:0000259" key="2">
    <source>
        <dbReference type="PROSITE" id="PS50937"/>
    </source>
</evidence>
<dbReference type="Pfam" id="PF13411">
    <property type="entry name" value="MerR_1"/>
    <property type="match status" value="1"/>
</dbReference>
<dbReference type="EMBL" id="JBHTJA010000087">
    <property type="protein sequence ID" value="MFD0904490.1"/>
    <property type="molecule type" value="Genomic_DNA"/>
</dbReference>
<keyword evidence="1" id="KW-0238">DNA-binding</keyword>
<dbReference type="Gene3D" id="1.10.1660.10">
    <property type="match status" value="1"/>
</dbReference>
<dbReference type="PANTHER" id="PTHR30204:SF93">
    <property type="entry name" value="HTH MERR-TYPE DOMAIN-CONTAINING PROTEIN"/>
    <property type="match status" value="1"/>
</dbReference>
<comment type="caution">
    <text evidence="3">The sequence shown here is derived from an EMBL/GenBank/DDBJ whole genome shotgun (WGS) entry which is preliminary data.</text>
</comment>
<evidence type="ECO:0000313" key="3">
    <source>
        <dbReference type="EMBL" id="MFD0904490.1"/>
    </source>
</evidence>
<protein>
    <submittedName>
        <fullName evidence="3">MerR family transcriptional regulator</fullName>
    </submittedName>
</protein>
<name>A0ABW3EXY8_9ACTN</name>
<reference evidence="4" key="1">
    <citation type="journal article" date="2019" name="Int. J. Syst. Evol. Microbiol.">
        <title>The Global Catalogue of Microorganisms (GCM) 10K type strain sequencing project: providing services to taxonomists for standard genome sequencing and annotation.</title>
        <authorList>
            <consortium name="The Broad Institute Genomics Platform"/>
            <consortium name="The Broad Institute Genome Sequencing Center for Infectious Disease"/>
            <person name="Wu L."/>
            <person name="Ma J."/>
        </authorList>
    </citation>
    <scope>NUCLEOTIDE SEQUENCE [LARGE SCALE GENOMIC DNA]</scope>
    <source>
        <strain evidence="4">JCM 31202</strain>
    </source>
</reference>
<dbReference type="PRINTS" id="PR00040">
    <property type="entry name" value="HTHMERR"/>
</dbReference>
<dbReference type="PANTHER" id="PTHR30204">
    <property type="entry name" value="REDOX-CYCLING DRUG-SENSING TRANSCRIPTIONAL ACTIVATOR SOXR"/>
    <property type="match status" value="1"/>
</dbReference>
<evidence type="ECO:0000313" key="4">
    <source>
        <dbReference type="Proteomes" id="UP001596972"/>
    </source>
</evidence>
<dbReference type="InterPro" id="IPR047057">
    <property type="entry name" value="MerR_fam"/>
</dbReference>